<feature type="compositionally biased region" description="Basic residues" evidence="4">
    <location>
        <begin position="458"/>
        <end position="468"/>
    </location>
</feature>
<dbReference type="InterPro" id="IPR058625">
    <property type="entry name" value="MdtA-like_BSH"/>
</dbReference>
<dbReference type="GO" id="GO:0046677">
    <property type="term" value="P:response to antibiotic"/>
    <property type="evidence" value="ECO:0007669"/>
    <property type="project" value="TreeGrafter"/>
</dbReference>
<dbReference type="InterPro" id="IPR058627">
    <property type="entry name" value="MdtA-like_C"/>
</dbReference>
<dbReference type="GO" id="GO:0022857">
    <property type="term" value="F:transmembrane transporter activity"/>
    <property type="evidence" value="ECO:0007669"/>
    <property type="project" value="InterPro"/>
</dbReference>
<comment type="subcellular location">
    <subcellularLocation>
        <location evidence="1">Cell envelope</location>
    </subcellularLocation>
</comment>
<name>A0A0E3VVE1_9BRAD</name>
<evidence type="ECO:0000313" key="9">
    <source>
        <dbReference type="Proteomes" id="UP000063308"/>
    </source>
</evidence>
<dbReference type="Gene3D" id="2.40.30.170">
    <property type="match status" value="1"/>
</dbReference>
<evidence type="ECO:0000259" key="5">
    <source>
        <dbReference type="Pfam" id="PF25876"/>
    </source>
</evidence>
<feature type="domain" description="Multidrug resistance protein MdtA-like alpha-helical hairpin" evidence="5">
    <location>
        <begin position="101"/>
        <end position="170"/>
    </location>
</feature>
<gene>
    <name evidence="8" type="ORF">NK6_5845</name>
</gene>
<evidence type="ECO:0000256" key="4">
    <source>
        <dbReference type="SAM" id="MobiDB-lite"/>
    </source>
</evidence>
<dbReference type="SUPFAM" id="SSF111369">
    <property type="entry name" value="HlyD-like secretion proteins"/>
    <property type="match status" value="1"/>
</dbReference>
<accession>A0A0E3VVE1</accession>
<dbReference type="PANTHER" id="PTHR30158:SF3">
    <property type="entry name" value="MULTIDRUG EFFLUX PUMP SUBUNIT ACRA-RELATED"/>
    <property type="match status" value="1"/>
</dbReference>
<keyword evidence="3" id="KW-0175">Coiled coil</keyword>
<proteinExistence type="inferred from homology"/>
<dbReference type="AlphaFoldDB" id="A0A0E3VVE1"/>
<evidence type="ECO:0000259" key="6">
    <source>
        <dbReference type="Pfam" id="PF25917"/>
    </source>
</evidence>
<dbReference type="GO" id="GO:0005886">
    <property type="term" value="C:plasma membrane"/>
    <property type="evidence" value="ECO:0007669"/>
    <property type="project" value="TreeGrafter"/>
</dbReference>
<dbReference type="GO" id="GO:0030313">
    <property type="term" value="C:cell envelope"/>
    <property type="evidence" value="ECO:0007669"/>
    <property type="project" value="UniProtKB-SubCell"/>
</dbReference>
<dbReference type="Pfam" id="PF25967">
    <property type="entry name" value="RND-MFP_C"/>
    <property type="match status" value="1"/>
</dbReference>
<reference evidence="8 9" key="1">
    <citation type="submission" date="2014-11" db="EMBL/GenBank/DDBJ databases">
        <title>Symbiosis island explosion on the genome of extra-slow-growing strains of soybean bradyrhizobia with massive insertion sequences.</title>
        <authorList>
            <person name="Iida T."/>
            <person name="Minamisawa K."/>
        </authorList>
    </citation>
    <scope>NUCLEOTIDE SEQUENCE [LARGE SCALE GENOMIC DNA]</scope>
    <source>
        <strain evidence="8 9">NK6</strain>
    </source>
</reference>
<protein>
    <submittedName>
        <fullName evidence="8">Putative multidrug resistance protein</fullName>
    </submittedName>
</protein>
<feature type="coiled-coil region" evidence="3">
    <location>
        <begin position="101"/>
        <end position="128"/>
    </location>
</feature>
<feature type="region of interest" description="Disordered" evidence="4">
    <location>
        <begin position="422"/>
        <end position="497"/>
    </location>
</feature>
<dbReference type="NCBIfam" id="TIGR01730">
    <property type="entry name" value="RND_mfp"/>
    <property type="match status" value="1"/>
</dbReference>
<feature type="domain" description="Multidrug resistance protein MdtA-like barrel-sandwich hybrid" evidence="6">
    <location>
        <begin position="60"/>
        <end position="192"/>
    </location>
</feature>
<dbReference type="FunFam" id="2.40.420.20:FF:000001">
    <property type="entry name" value="Efflux RND transporter periplasmic adaptor subunit"/>
    <property type="match status" value="1"/>
</dbReference>
<dbReference type="EMBL" id="AP014685">
    <property type="protein sequence ID" value="BAR59000.1"/>
    <property type="molecule type" value="Genomic_DNA"/>
</dbReference>
<feature type="domain" description="Multidrug resistance protein MdtA-like C-terminal permuted SH3" evidence="7">
    <location>
        <begin position="308"/>
        <end position="368"/>
    </location>
</feature>
<evidence type="ECO:0000256" key="3">
    <source>
        <dbReference type="SAM" id="Coils"/>
    </source>
</evidence>
<dbReference type="InterPro" id="IPR058624">
    <property type="entry name" value="MdtA-like_HH"/>
</dbReference>
<dbReference type="PANTHER" id="PTHR30158">
    <property type="entry name" value="ACRA/E-RELATED COMPONENT OF DRUG EFFLUX TRANSPORTER"/>
    <property type="match status" value="1"/>
</dbReference>
<evidence type="ECO:0000313" key="8">
    <source>
        <dbReference type="EMBL" id="BAR59000.1"/>
    </source>
</evidence>
<evidence type="ECO:0000259" key="7">
    <source>
        <dbReference type="Pfam" id="PF25967"/>
    </source>
</evidence>
<dbReference type="Proteomes" id="UP000063308">
    <property type="component" value="Chromosome"/>
</dbReference>
<dbReference type="InterPro" id="IPR006143">
    <property type="entry name" value="RND_pump_MFP"/>
</dbReference>
<comment type="similarity">
    <text evidence="2">Belongs to the membrane fusion protein (MFP) (TC 8.A.1) family.</text>
</comment>
<dbReference type="Gene3D" id="2.40.50.100">
    <property type="match status" value="1"/>
</dbReference>
<dbReference type="Pfam" id="PF25876">
    <property type="entry name" value="HH_MFP_RND"/>
    <property type="match status" value="1"/>
</dbReference>
<evidence type="ECO:0000256" key="2">
    <source>
        <dbReference type="ARBA" id="ARBA00009477"/>
    </source>
</evidence>
<dbReference type="Pfam" id="PF25917">
    <property type="entry name" value="BSH_RND"/>
    <property type="match status" value="1"/>
</dbReference>
<dbReference type="Gene3D" id="1.10.287.470">
    <property type="entry name" value="Helix hairpin bin"/>
    <property type="match status" value="1"/>
</dbReference>
<dbReference type="Gene3D" id="2.40.420.20">
    <property type="match status" value="1"/>
</dbReference>
<organism evidence="8 9">
    <name type="scientific">Bradyrhizobium diazoefficiens</name>
    <dbReference type="NCBI Taxonomy" id="1355477"/>
    <lineage>
        <taxon>Bacteria</taxon>
        <taxon>Pseudomonadati</taxon>
        <taxon>Pseudomonadota</taxon>
        <taxon>Alphaproteobacteria</taxon>
        <taxon>Hyphomicrobiales</taxon>
        <taxon>Nitrobacteraceae</taxon>
        <taxon>Bradyrhizobium</taxon>
    </lineage>
</organism>
<evidence type="ECO:0000256" key="1">
    <source>
        <dbReference type="ARBA" id="ARBA00004196"/>
    </source>
</evidence>
<sequence length="497" mass="52788">MNLAGVSIRLLAATLLTIIAGGTARTQPAAAGAPAVGVVEATRRPITETSEFLGRIEAINRVSVVARVTAFLDKRLFDEGAEIKEGDELYRLERGPFEADLASKQAQVAQLQATLENAKLTTERARTLLGGPAGQQSIYDAAIANQLSLEAQVQAAQAQVQASQINLGYTKINAPIAGKIGRTAVTEGNVVGPSSGVLTTIVSQDPMYVTFPVPLRQGLELRERYGPQGGLDAVVIRLRLPDGRMYGHSGKLNFVDNTIAQSTDTIIVRGEIGNPILRASSAAGVTVHELTDGEFFTVVLEGVQPVEVLAIPRSAVLSDQQGDYVLAVGADNKAEQRRIQLGQSTTTIAAVIAGLAAGDKVIAEGLQRVRPGQIVSPGPARPLILSSMKPAADAPAPQITAPPAAPARWTANHDIRRFHRSPAAFDGDRLHHHHRRRAGVDADSGGAISGHRAAAGHGLRHLPGRIRRGGREQRRPTPGGANNRRRPRALHEIDQRQ</sequence>